<evidence type="ECO:0000256" key="1">
    <source>
        <dbReference type="SAM" id="MobiDB-lite"/>
    </source>
</evidence>
<feature type="region of interest" description="Disordered" evidence="1">
    <location>
        <begin position="1"/>
        <end position="24"/>
    </location>
</feature>
<sequence>MGLLFWKKKRKSDSRPAEEQQDGDLAFVPRREELRVPDRENPAVFEFPSPSGEGMTGLCNIEPADNISACIWQLQEPQAPSEERKDQKPLYHIEF</sequence>
<dbReference type="EMBL" id="CAXHTA020000002">
    <property type="protein sequence ID" value="CAL5219408.1"/>
    <property type="molecule type" value="Genomic_DNA"/>
</dbReference>
<organism evidence="2 3">
    <name type="scientific">Coccomyxa viridis</name>
    <dbReference type="NCBI Taxonomy" id="1274662"/>
    <lineage>
        <taxon>Eukaryota</taxon>
        <taxon>Viridiplantae</taxon>
        <taxon>Chlorophyta</taxon>
        <taxon>core chlorophytes</taxon>
        <taxon>Trebouxiophyceae</taxon>
        <taxon>Trebouxiophyceae incertae sedis</taxon>
        <taxon>Coccomyxaceae</taxon>
        <taxon>Coccomyxa</taxon>
    </lineage>
</organism>
<keyword evidence="3" id="KW-1185">Reference proteome</keyword>
<dbReference type="Proteomes" id="UP001497392">
    <property type="component" value="Unassembled WGS sequence"/>
</dbReference>
<comment type="caution">
    <text evidence="2">The sequence shown here is derived from an EMBL/GenBank/DDBJ whole genome shotgun (WGS) entry which is preliminary data.</text>
</comment>
<protein>
    <submittedName>
        <fullName evidence="2">G1236 protein</fullName>
    </submittedName>
</protein>
<evidence type="ECO:0000313" key="2">
    <source>
        <dbReference type="EMBL" id="CAL5219408.1"/>
    </source>
</evidence>
<evidence type="ECO:0000313" key="3">
    <source>
        <dbReference type="Proteomes" id="UP001497392"/>
    </source>
</evidence>
<proteinExistence type="predicted"/>
<feature type="compositionally biased region" description="Basic residues" evidence="1">
    <location>
        <begin position="1"/>
        <end position="12"/>
    </location>
</feature>
<gene>
    <name evidence="2" type="primary">g1236</name>
    <name evidence="2" type="ORF">VP750_LOCUS1067</name>
</gene>
<name>A0ABP1FHJ2_9CHLO</name>
<reference evidence="2 3" key="1">
    <citation type="submission" date="2024-06" db="EMBL/GenBank/DDBJ databases">
        <authorList>
            <person name="Kraege A."/>
            <person name="Thomma B."/>
        </authorList>
    </citation>
    <scope>NUCLEOTIDE SEQUENCE [LARGE SCALE GENOMIC DNA]</scope>
</reference>
<accession>A0ABP1FHJ2</accession>